<evidence type="ECO:0000313" key="3">
    <source>
        <dbReference type="Proteomes" id="UP000008021"/>
    </source>
</evidence>
<evidence type="ECO:0000313" key="2">
    <source>
        <dbReference type="EnsemblPlants" id="OMERI06G01290.1"/>
    </source>
</evidence>
<name>A0A0E0DVY0_9ORYZ</name>
<keyword evidence="3" id="KW-1185">Reference proteome</keyword>
<feature type="compositionally biased region" description="Basic and acidic residues" evidence="1">
    <location>
        <begin position="74"/>
        <end position="90"/>
    </location>
</feature>
<dbReference type="AlphaFoldDB" id="A0A0E0DVY0"/>
<reference evidence="2" key="1">
    <citation type="submission" date="2015-04" db="UniProtKB">
        <authorList>
            <consortium name="EnsemblPlants"/>
        </authorList>
    </citation>
    <scope>IDENTIFICATION</scope>
</reference>
<feature type="region of interest" description="Disordered" evidence="1">
    <location>
        <begin position="59"/>
        <end position="90"/>
    </location>
</feature>
<dbReference type="Gramene" id="OMERI06G01290.1">
    <property type="protein sequence ID" value="OMERI06G01290.1"/>
    <property type="gene ID" value="OMERI06G01290"/>
</dbReference>
<protein>
    <submittedName>
        <fullName evidence="2">Uncharacterized protein</fullName>
    </submittedName>
</protein>
<sequence>MEEISQRLRAAGISLVLNQQREERSRRREVEPVQPLLHLPCSARHCGHLLVALVAWPPANSRRPPSCRPQPDLGEVRCEKEGDGLPRRRR</sequence>
<dbReference type="HOGENOM" id="CLU_2444575_0_0_1"/>
<proteinExistence type="predicted"/>
<reference evidence="2" key="2">
    <citation type="submission" date="2018-05" db="EMBL/GenBank/DDBJ databases">
        <title>OmerRS3 (Oryza meridionalis Reference Sequence Version 3).</title>
        <authorList>
            <person name="Zhang J."/>
            <person name="Kudrna D."/>
            <person name="Lee S."/>
            <person name="Talag J."/>
            <person name="Welchert J."/>
            <person name="Wing R.A."/>
        </authorList>
    </citation>
    <scope>NUCLEOTIDE SEQUENCE [LARGE SCALE GENOMIC DNA]</scope>
    <source>
        <strain evidence="2">cv. OR44</strain>
    </source>
</reference>
<organism evidence="2">
    <name type="scientific">Oryza meridionalis</name>
    <dbReference type="NCBI Taxonomy" id="40149"/>
    <lineage>
        <taxon>Eukaryota</taxon>
        <taxon>Viridiplantae</taxon>
        <taxon>Streptophyta</taxon>
        <taxon>Embryophyta</taxon>
        <taxon>Tracheophyta</taxon>
        <taxon>Spermatophyta</taxon>
        <taxon>Magnoliopsida</taxon>
        <taxon>Liliopsida</taxon>
        <taxon>Poales</taxon>
        <taxon>Poaceae</taxon>
        <taxon>BOP clade</taxon>
        <taxon>Oryzoideae</taxon>
        <taxon>Oryzeae</taxon>
        <taxon>Oryzinae</taxon>
        <taxon>Oryza</taxon>
    </lineage>
</organism>
<accession>A0A0E0DVY0</accession>
<dbReference type="Proteomes" id="UP000008021">
    <property type="component" value="Chromosome 6"/>
</dbReference>
<evidence type="ECO:0000256" key="1">
    <source>
        <dbReference type="SAM" id="MobiDB-lite"/>
    </source>
</evidence>
<dbReference type="EnsemblPlants" id="OMERI06G01290.1">
    <property type="protein sequence ID" value="OMERI06G01290.1"/>
    <property type="gene ID" value="OMERI06G01290"/>
</dbReference>